<evidence type="ECO:0000256" key="7">
    <source>
        <dbReference type="SAM" id="MobiDB-lite"/>
    </source>
</evidence>
<evidence type="ECO:0000259" key="8">
    <source>
        <dbReference type="PROSITE" id="PS50048"/>
    </source>
</evidence>
<dbReference type="InterPro" id="IPR036864">
    <property type="entry name" value="Zn2-C6_fun-type_DNA-bd_sf"/>
</dbReference>
<feature type="region of interest" description="Disordered" evidence="7">
    <location>
        <begin position="89"/>
        <end position="112"/>
    </location>
</feature>
<dbReference type="Pfam" id="PF00172">
    <property type="entry name" value="Zn_clus"/>
    <property type="match status" value="1"/>
</dbReference>
<dbReference type="RefSeq" id="XP_013321387.1">
    <property type="nucleotide sequence ID" value="XM_013465933.1"/>
</dbReference>
<dbReference type="PANTHER" id="PTHR46910:SF3">
    <property type="entry name" value="HALOTOLERANCE PROTEIN 9-RELATED"/>
    <property type="match status" value="1"/>
</dbReference>
<feature type="region of interest" description="Disordered" evidence="7">
    <location>
        <begin position="232"/>
        <end position="256"/>
    </location>
</feature>
<dbReference type="CDD" id="cd00067">
    <property type="entry name" value="GAL4"/>
    <property type="match status" value="1"/>
</dbReference>
<dbReference type="GO" id="GO:0003677">
    <property type="term" value="F:DNA binding"/>
    <property type="evidence" value="ECO:0007669"/>
    <property type="project" value="UniProtKB-KW"/>
</dbReference>
<dbReference type="GO" id="GO:0008270">
    <property type="term" value="F:zinc ion binding"/>
    <property type="evidence" value="ECO:0007669"/>
    <property type="project" value="InterPro"/>
</dbReference>
<dbReference type="InterPro" id="IPR001138">
    <property type="entry name" value="Zn2Cys6_DnaBD"/>
</dbReference>
<dbReference type="InterPro" id="IPR050987">
    <property type="entry name" value="AtrR-like"/>
</dbReference>
<dbReference type="Gene3D" id="4.10.240.10">
    <property type="entry name" value="Zn(2)-C6 fungal-type DNA-binding domain"/>
    <property type="match status" value="1"/>
</dbReference>
<dbReference type="SMART" id="SM00066">
    <property type="entry name" value="GAL4"/>
    <property type="match status" value="1"/>
</dbReference>
<evidence type="ECO:0000256" key="1">
    <source>
        <dbReference type="ARBA" id="ARBA00004123"/>
    </source>
</evidence>
<dbReference type="OrthoDB" id="5958943at2759"/>
<keyword evidence="5" id="KW-0804">Transcription</keyword>
<dbReference type="GO" id="GO:0005634">
    <property type="term" value="C:nucleus"/>
    <property type="evidence" value="ECO:0007669"/>
    <property type="project" value="UniProtKB-SubCell"/>
</dbReference>
<sequence length="901" mass="100843">MQRVSHESDDIASFLDPILTMATVTCASTTMLSTNTKPRRKQNRACDACKRGKRACDATGRASNEVCSNCLRTGKVCTFEKVLRTVKEKSNRKIKKNLPPTPPTRSRDGTQNLSEAVQSYSREASDLSGYPSSLQALSPSSLELLDNVHSDTTQFRAGSQDTYAFPDINELCPSLTSEDFELITQEDSNGSTTTSGWEAVVDIIRQRDTTSEIDTTPSSIFSVGADVNDNSFGAWSRKRKTPPESQRSPRVRFPSDVNSSSNVAALLAEKTNKSLISDSLTRIYQDTMENALSCWLTERTCPYTYEGIDRNQLGLTEPLSCQNPLESGNRVIARICQLDRPTSTLRERPLTHHENQMASRAVKATIMAFSSQWAQSPSAVREATGGSQQFETSQGIIDGRTNGTVHSDKPSSFDRSLQESLWYDAQRALQECAEIDSYRVIFAQLLFSFTQKPLPRHQYARISKVRAEGGVNIELTTDARKVEELTAESYNSAFEATGSPSNSNTSDTSGEIKELQDLLELQGSPIHMEAALLRLSAKRVRLEDLRRSVRRGSTDAAGIADRKTFNMLFWMVMMCDTLLAVLYKRPCVVSDEDSLILHADNLPDTEKTADACEPPVDDDLEFSPWGTLFLKKAELTVRARPSMWPMAEDHALSLLSDAATVKVLLYRKIKRLSNCMFRGNSAKRIEAAIVDALNVYEYWNKTYGEFILTCLKHHEDLHARVQSWYSVLIGHWHLAVFWLADCLDEVDQRQKGDHLYGALRKSCRLAFEMRKASAFQISDVCRVARPRDGSNFHRIGNFHTTVCEGALLTEPWTEILIRCFTRSADLFLKWLSQLQSSPSHPSSWSRAGSFDALYDNCMQCIAGLFDIGRKSDMSYLLALSLLERLQNTFPNATNNTSPLST</sequence>
<keyword evidence="10" id="KW-1185">Reference proteome</keyword>
<protein>
    <recommendedName>
        <fullName evidence="8">Zn(2)-C6 fungal-type domain-containing protein</fullName>
    </recommendedName>
</protein>
<evidence type="ECO:0000256" key="6">
    <source>
        <dbReference type="ARBA" id="ARBA00023242"/>
    </source>
</evidence>
<dbReference type="HOGENOM" id="CLU_006237_0_0_1"/>
<feature type="compositionally biased region" description="Polar residues" evidence="7">
    <location>
        <begin position="390"/>
        <end position="405"/>
    </location>
</feature>
<keyword evidence="2" id="KW-0479">Metal-binding</keyword>
<proteinExistence type="predicted"/>
<feature type="region of interest" description="Disordered" evidence="7">
    <location>
        <begin position="390"/>
        <end position="412"/>
    </location>
</feature>
<keyword evidence="4" id="KW-0238">DNA-binding</keyword>
<name>A0A0D2EYI0_9EURO</name>
<dbReference type="STRING" id="348802.A0A0D2EYI0"/>
<keyword evidence="3" id="KW-0805">Transcription regulation</keyword>
<dbReference type="Proteomes" id="UP000054342">
    <property type="component" value="Unassembled WGS sequence"/>
</dbReference>
<accession>A0A0D2EYI0</accession>
<feature type="domain" description="Zn(2)-C6 fungal-type" evidence="8">
    <location>
        <begin position="45"/>
        <end position="79"/>
    </location>
</feature>
<dbReference type="SUPFAM" id="SSF57701">
    <property type="entry name" value="Zn2/Cys6 DNA-binding domain"/>
    <property type="match status" value="1"/>
</dbReference>
<evidence type="ECO:0000313" key="10">
    <source>
        <dbReference type="Proteomes" id="UP000054342"/>
    </source>
</evidence>
<evidence type="ECO:0000256" key="5">
    <source>
        <dbReference type="ARBA" id="ARBA00023163"/>
    </source>
</evidence>
<reference evidence="9 10" key="1">
    <citation type="submission" date="2015-01" db="EMBL/GenBank/DDBJ databases">
        <title>The Genome Sequence of Exophiala xenobiotica CBS118157.</title>
        <authorList>
            <consortium name="The Broad Institute Genomics Platform"/>
            <person name="Cuomo C."/>
            <person name="de Hoog S."/>
            <person name="Gorbushina A."/>
            <person name="Stielow B."/>
            <person name="Teixiera M."/>
            <person name="Abouelleil A."/>
            <person name="Chapman S.B."/>
            <person name="Priest M."/>
            <person name="Young S.K."/>
            <person name="Wortman J."/>
            <person name="Nusbaum C."/>
            <person name="Birren B."/>
        </authorList>
    </citation>
    <scope>NUCLEOTIDE SEQUENCE [LARGE SCALE GENOMIC DNA]</scope>
    <source>
        <strain evidence="9 10">CBS 118157</strain>
    </source>
</reference>
<dbReference type="GeneID" id="25322898"/>
<evidence type="ECO:0000256" key="4">
    <source>
        <dbReference type="ARBA" id="ARBA00023125"/>
    </source>
</evidence>
<evidence type="ECO:0000256" key="2">
    <source>
        <dbReference type="ARBA" id="ARBA00022723"/>
    </source>
</evidence>
<organism evidence="9 10">
    <name type="scientific">Exophiala xenobiotica</name>
    <dbReference type="NCBI Taxonomy" id="348802"/>
    <lineage>
        <taxon>Eukaryota</taxon>
        <taxon>Fungi</taxon>
        <taxon>Dikarya</taxon>
        <taxon>Ascomycota</taxon>
        <taxon>Pezizomycotina</taxon>
        <taxon>Eurotiomycetes</taxon>
        <taxon>Chaetothyriomycetidae</taxon>
        <taxon>Chaetothyriales</taxon>
        <taxon>Herpotrichiellaceae</taxon>
        <taxon>Exophiala</taxon>
    </lineage>
</organism>
<gene>
    <name evidence="9" type="ORF">PV05_00990</name>
</gene>
<evidence type="ECO:0000313" key="9">
    <source>
        <dbReference type="EMBL" id="KIW60803.1"/>
    </source>
</evidence>
<comment type="subcellular location">
    <subcellularLocation>
        <location evidence="1">Nucleus</location>
    </subcellularLocation>
</comment>
<dbReference type="PANTHER" id="PTHR46910">
    <property type="entry name" value="TRANSCRIPTION FACTOR PDR1"/>
    <property type="match status" value="1"/>
</dbReference>
<evidence type="ECO:0000256" key="3">
    <source>
        <dbReference type="ARBA" id="ARBA00023015"/>
    </source>
</evidence>
<dbReference type="AlphaFoldDB" id="A0A0D2EYI0"/>
<dbReference type="PROSITE" id="PS50048">
    <property type="entry name" value="ZN2_CY6_FUNGAL_2"/>
    <property type="match status" value="1"/>
</dbReference>
<dbReference type="GO" id="GO:0000981">
    <property type="term" value="F:DNA-binding transcription factor activity, RNA polymerase II-specific"/>
    <property type="evidence" value="ECO:0007669"/>
    <property type="project" value="InterPro"/>
</dbReference>
<keyword evidence="6" id="KW-0539">Nucleus</keyword>
<dbReference type="EMBL" id="KN847317">
    <property type="protein sequence ID" value="KIW60803.1"/>
    <property type="molecule type" value="Genomic_DNA"/>
</dbReference>
<dbReference type="PROSITE" id="PS00463">
    <property type="entry name" value="ZN2_CY6_FUNGAL_1"/>
    <property type="match status" value="1"/>
</dbReference>